<evidence type="ECO:0000313" key="17">
    <source>
        <dbReference type="Proteomes" id="UP000247823"/>
    </source>
</evidence>
<evidence type="ECO:0000313" key="12">
    <source>
        <dbReference type="EMBL" id="PNO69492.1"/>
    </source>
</evidence>
<dbReference type="Pfam" id="PF00072">
    <property type="entry name" value="Response_reg"/>
    <property type="match status" value="1"/>
</dbReference>
<dbReference type="InterPro" id="IPR016032">
    <property type="entry name" value="Sig_transdc_resp-reg_C-effctor"/>
</dbReference>
<organism evidence="11 15">
    <name type="scientific">Serratia marcescens</name>
    <dbReference type="NCBI Taxonomy" id="615"/>
    <lineage>
        <taxon>Bacteria</taxon>
        <taxon>Pseudomonadati</taxon>
        <taxon>Pseudomonadota</taxon>
        <taxon>Gammaproteobacteria</taxon>
        <taxon>Enterobacterales</taxon>
        <taxon>Yersiniaceae</taxon>
        <taxon>Serratia</taxon>
    </lineage>
</organism>
<dbReference type="SUPFAM" id="SSF46894">
    <property type="entry name" value="C-terminal effector domain of the bipartite response regulators"/>
    <property type="match status" value="1"/>
</dbReference>
<evidence type="ECO:0000313" key="13">
    <source>
        <dbReference type="EMBL" id="PYA56171.1"/>
    </source>
</evidence>
<keyword evidence="4 7" id="KW-0238">DNA-binding</keyword>
<feature type="modified residue" description="4-aspartylphosphate" evidence="6">
    <location>
        <position position="51"/>
    </location>
</feature>
<dbReference type="InterPro" id="IPR001867">
    <property type="entry name" value="OmpR/PhoB-type_DNA-bd"/>
</dbReference>
<dbReference type="SMART" id="SM00448">
    <property type="entry name" value="REC"/>
    <property type="match status" value="1"/>
</dbReference>
<evidence type="ECO:0000256" key="7">
    <source>
        <dbReference type="PROSITE-ProRule" id="PRU01091"/>
    </source>
</evidence>
<dbReference type="PROSITE" id="PS50110">
    <property type="entry name" value="RESPONSE_REGULATORY"/>
    <property type="match status" value="1"/>
</dbReference>
<reference evidence="12" key="4">
    <citation type="submission" date="2017-12" db="EMBL/GenBank/DDBJ databases">
        <title>FDA dAtabase for Regulatory Grade micrObial Sequences (FDA-ARGOS): Supporting development and validation of Infectious Disease Dx tests.</title>
        <authorList>
            <person name="Campos J."/>
            <person name="Goldberg B."/>
            <person name="Tallon L.J."/>
            <person name="Sadzewicz L."/>
            <person name="Sengamalay N."/>
            <person name="Ott S."/>
            <person name="Godinez A."/>
            <person name="Nagaraj S."/>
            <person name="Vavikolanu K."/>
            <person name="Vyas G."/>
            <person name="Nadendla S."/>
            <person name="Aluvathingal J."/>
            <person name="Geyer C."/>
            <person name="Nandy P."/>
            <person name="Hobson J."/>
            <person name="Sichtig H."/>
        </authorList>
    </citation>
    <scope>NUCLEOTIDE SEQUENCE</scope>
    <source>
        <strain evidence="12">FDAARGOS_79</strain>
    </source>
</reference>
<protein>
    <submittedName>
        <fullName evidence="11">DNA-binding response regulator</fullName>
    </submittedName>
    <submittedName>
        <fullName evidence="10">Transcriptional regulator TctD</fullName>
    </submittedName>
</protein>
<dbReference type="Proteomes" id="UP000050489">
    <property type="component" value="Unassembled WGS sequence"/>
</dbReference>
<evidence type="ECO:0000313" key="15">
    <source>
        <dbReference type="Proteomes" id="UP000050489"/>
    </source>
</evidence>
<keyword evidence="5" id="KW-0804">Transcription</keyword>
<proteinExistence type="predicted"/>
<keyword evidence="1 6" id="KW-0597">Phosphoprotein</keyword>
<reference evidence="11" key="2">
    <citation type="journal article" date="2017" name="PLoS ONE">
        <title>Genomic and phenotypic characterisation of fluoroquinolone resistance mechanisms in Enterobacteriaceae in Durban, South Africa.</title>
        <authorList>
            <person name="Osei Sekyere J."/>
            <person name="Amoako D.G."/>
        </authorList>
    </citation>
    <scope>NUCLEOTIDE SEQUENCE</scope>
    <source>
        <strain evidence="11">945174350</strain>
    </source>
</reference>
<dbReference type="Proteomes" id="UP000247823">
    <property type="component" value="Unassembled WGS sequence"/>
</dbReference>
<evidence type="ECO:0000313" key="16">
    <source>
        <dbReference type="Proteomes" id="UP000245399"/>
    </source>
</evidence>
<accession>A0A0A5LS76</accession>
<dbReference type="NCBIfam" id="NF012023">
    <property type="entry name" value="PRK15479.1"/>
    <property type="match status" value="1"/>
</dbReference>
<dbReference type="SUPFAM" id="SSF52172">
    <property type="entry name" value="CheY-like"/>
    <property type="match status" value="1"/>
</dbReference>
<dbReference type="FunFam" id="3.40.50.2300:FF:000002">
    <property type="entry name" value="DNA-binding response regulator PhoP"/>
    <property type="match status" value="1"/>
</dbReference>
<dbReference type="PROSITE" id="PS51755">
    <property type="entry name" value="OMPR_PHOB"/>
    <property type="match status" value="1"/>
</dbReference>
<dbReference type="CDD" id="cd00383">
    <property type="entry name" value="trans_reg_C"/>
    <property type="match status" value="1"/>
</dbReference>
<evidence type="ECO:0000313" key="10">
    <source>
        <dbReference type="EMBL" id="AWL70250.1"/>
    </source>
</evidence>
<reference evidence="13" key="6">
    <citation type="submission" date="2018-06" db="EMBL/GenBank/DDBJ databases">
        <title>Serratia marcescens genome sequencing and assembly.</title>
        <authorList>
            <person name="Martins R.C.R."/>
            <person name="Perdigao-Neto L.V."/>
            <person name="Costa S.F."/>
            <person name="Levin A.S.S."/>
        </authorList>
    </citation>
    <scope>NUCLEOTIDE SEQUENCE</scope>
    <source>
        <strain evidence="13">1283</strain>
    </source>
</reference>
<dbReference type="GO" id="GO:0000156">
    <property type="term" value="F:phosphorelay response regulator activity"/>
    <property type="evidence" value="ECO:0007669"/>
    <property type="project" value="TreeGrafter"/>
</dbReference>
<evidence type="ECO:0000256" key="2">
    <source>
        <dbReference type="ARBA" id="ARBA00023012"/>
    </source>
</evidence>
<evidence type="ECO:0000256" key="3">
    <source>
        <dbReference type="ARBA" id="ARBA00023015"/>
    </source>
</evidence>
<dbReference type="Proteomes" id="UP000030378">
    <property type="component" value="Unassembled WGS sequence"/>
</dbReference>
<name>A0A0A5LS76_SERMA</name>
<dbReference type="InterPro" id="IPR039420">
    <property type="entry name" value="WalR-like"/>
</dbReference>
<dbReference type="Proteomes" id="UP000245399">
    <property type="component" value="Chromosome"/>
</dbReference>
<dbReference type="Gene3D" id="6.10.250.690">
    <property type="match status" value="1"/>
</dbReference>
<feature type="DNA-binding region" description="OmpR/PhoB-type" evidence="7">
    <location>
        <begin position="124"/>
        <end position="219"/>
    </location>
</feature>
<dbReference type="GO" id="GO:0006355">
    <property type="term" value="P:regulation of DNA-templated transcription"/>
    <property type="evidence" value="ECO:0007669"/>
    <property type="project" value="InterPro"/>
</dbReference>
<dbReference type="AlphaFoldDB" id="A0A0A5LS76"/>
<reference evidence="10 16" key="5">
    <citation type="submission" date="2018-05" db="EMBL/GenBank/DDBJ databases">
        <title>Klebsiella quasipneumonaiae provides a window into carbapenemase gene transfer, plasmid rearrangements and nosocomial acquisition from the hospital environment.</title>
        <authorList>
            <person name="Mathers A.J."/>
            <person name="Vegesana K."/>
            <person name="Stoesser N."/>
            <person name="Crook D."/>
            <person name="Vaughan A."/>
            <person name="Barry K."/>
            <person name="Parikh H."/>
            <person name="Sebra R."/>
            <person name="Kotay S."/>
            <person name="Walker A.S."/>
            <person name="Sheppard A.E."/>
        </authorList>
    </citation>
    <scope>NUCLEOTIDE SEQUENCE [LARGE SCALE GENOMIC DNA]</scope>
    <source>
        <strain evidence="10 16">CAV1761</strain>
    </source>
</reference>
<sequence length="224" mass="24887">MRLLLVEDHPELSHWLQKALTGAGFAVDVAPDGVAADHLLLNERYALAVLDVALPRLNGLDLLARLRKRGQDLPVLLLTARTDVADRVKGLNLGADDYLTKPFELDELEARIRALLRRSVGAAQPALQYGALTYHDEGYFLLEGKPLALTPRELAVLTALMHRRGRPVAKQQLFEQVFTLSDEANPESIELYVHRLRKKLQGSDVAIITLRGLGYSLERCNAVV</sequence>
<keyword evidence="2" id="KW-0902">Two-component regulatory system</keyword>
<evidence type="ECO:0000256" key="6">
    <source>
        <dbReference type="PROSITE-ProRule" id="PRU00169"/>
    </source>
</evidence>
<dbReference type="Gene3D" id="1.10.10.10">
    <property type="entry name" value="Winged helix-like DNA-binding domain superfamily/Winged helix DNA-binding domain"/>
    <property type="match status" value="1"/>
</dbReference>
<dbReference type="GO" id="GO:0005829">
    <property type="term" value="C:cytosol"/>
    <property type="evidence" value="ECO:0007669"/>
    <property type="project" value="TreeGrafter"/>
</dbReference>
<evidence type="ECO:0000313" key="11">
    <source>
        <dbReference type="EMBL" id="OCO89035.1"/>
    </source>
</evidence>
<dbReference type="EMBL" id="QJQB01000559">
    <property type="protein sequence ID" value="PYA56171.1"/>
    <property type="molecule type" value="Genomic_DNA"/>
</dbReference>
<dbReference type="GO" id="GO:0032993">
    <property type="term" value="C:protein-DNA complex"/>
    <property type="evidence" value="ECO:0007669"/>
    <property type="project" value="TreeGrafter"/>
</dbReference>
<dbReference type="InterPro" id="IPR036388">
    <property type="entry name" value="WH-like_DNA-bd_sf"/>
</dbReference>
<keyword evidence="3" id="KW-0805">Transcription regulation</keyword>
<dbReference type="CDD" id="cd17624">
    <property type="entry name" value="REC_OmpR_PmrA-like"/>
    <property type="match status" value="1"/>
</dbReference>
<dbReference type="EMBL" id="LJEX02000035">
    <property type="protein sequence ID" value="OCO89035.1"/>
    <property type="molecule type" value="Genomic_DNA"/>
</dbReference>
<evidence type="ECO:0000256" key="5">
    <source>
        <dbReference type="ARBA" id="ARBA00023163"/>
    </source>
</evidence>
<evidence type="ECO:0000256" key="1">
    <source>
        <dbReference type="ARBA" id="ARBA00022553"/>
    </source>
</evidence>
<dbReference type="InterPro" id="IPR001789">
    <property type="entry name" value="Sig_transdc_resp-reg_receiver"/>
</dbReference>
<dbReference type="PANTHER" id="PTHR48111">
    <property type="entry name" value="REGULATOR OF RPOS"/>
    <property type="match status" value="1"/>
</dbReference>
<dbReference type="InterPro" id="IPR011006">
    <property type="entry name" value="CheY-like_superfamily"/>
</dbReference>
<feature type="domain" description="OmpR/PhoB-type" evidence="9">
    <location>
        <begin position="124"/>
        <end position="219"/>
    </location>
</feature>
<evidence type="ECO:0000256" key="4">
    <source>
        <dbReference type="ARBA" id="ARBA00023125"/>
    </source>
</evidence>
<evidence type="ECO:0000313" key="14">
    <source>
        <dbReference type="Proteomes" id="UP000030378"/>
    </source>
</evidence>
<evidence type="ECO:0000259" key="9">
    <source>
        <dbReference type="PROSITE" id="PS51755"/>
    </source>
</evidence>
<dbReference type="Pfam" id="PF00486">
    <property type="entry name" value="Trans_reg_C"/>
    <property type="match status" value="1"/>
</dbReference>
<reference evidence="13" key="7">
    <citation type="submission" date="2018-06" db="EMBL/GenBank/DDBJ databases">
        <authorList>
            <person name="Martins R.C."/>
            <person name="Perdigao-Neto L.V."/>
            <person name="Costa S.F."/>
            <person name="Levin A.S.S."/>
        </authorList>
    </citation>
    <scope>NUCLEOTIDE SEQUENCE</scope>
    <source>
        <strain evidence="13">1283</strain>
    </source>
</reference>
<dbReference type="EMBL" id="JTBC02000002">
    <property type="protein sequence ID" value="PNO69492.1"/>
    <property type="molecule type" value="Genomic_DNA"/>
</dbReference>
<gene>
    <name evidence="11" type="ORF">AN695_0210775</name>
    <name evidence="10" type="ORF">DKC05_22650</name>
    <name evidence="13" type="ORF">DMW51_24810</name>
    <name evidence="12" type="ORF">MC70_005560</name>
</gene>
<dbReference type="RefSeq" id="WP_038876462.1">
    <property type="nucleotide sequence ID" value="NZ_BRPU01000003.1"/>
</dbReference>
<evidence type="ECO:0000259" key="8">
    <source>
        <dbReference type="PROSITE" id="PS50110"/>
    </source>
</evidence>
<reference evidence="15" key="1">
    <citation type="submission" date="2016-04" db="EMBL/GenBank/DDBJ databases">
        <authorList>
            <person name="Osei Sekyere J."/>
            <person name="Sivertsen A."/>
            <person name="Pedersen A.T."/>
            <person name="Sundsfjord A."/>
        </authorList>
    </citation>
    <scope>NUCLEOTIDE SEQUENCE [LARGE SCALE GENOMIC DNA]</scope>
    <source>
        <strain evidence="15">945174350</strain>
    </source>
</reference>
<dbReference type="PANTHER" id="PTHR48111:SF67">
    <property type="entry name" value="TRANSCRIPTIONAL REGULATORY PROTEIN TCTD"/>
    <property type="match status" value="1"/>
</dbReference>
<dbReference type="GO" id="GO:0000976">
    <property type="term" value="F:transcription cis-regulatory region binding"/>
    <property type="evidence" value="ECO:0007669"/>
    <property type="project" value="TreeGrafter"/>
</dbReference>
<dbReference type="Gene3D" id="3.40.50.2300">
    <property type="match status" value="1"/>
</dbReference>
<dbReference type="EMBL" id="CP029449">
    <property type="protein sequence ID" value="AWL70250.1"/>
    <property type="molecule type" value="Genomic_DNA"/>
</dbReference>
<feature type="domain" description="Response regulatory" evidence="8">
    <location>
        <begin position="2"/>
        <end position="116"/>
    </location>
</feature>
<dbReference type="SMART" id="SM00862">
    <property type="entry name" value="Trans_reg_C"/>
    <property type="match status" value="1"/>
</dbReference>
<keyword evidence="17" id="KW-1185">Reference proteome</keyword>
<reference evidence="14" key="3">
    <citation type="submission" date="2017-12" db="EMBL/GenBank/DDBJ databases">
        <title>FDA dAtabase for Regulatory Grade micrObial Sequences (FDA-ARGOS): Supporting development and validation of Infectious Disease Dx tests.</title>
        <authorList>
            <person name="Campos J."/>
            <person name="Goldberg B."/>
            <person name="Tallon L."/>
            <person name="Sadzewicz L."/>
            <person name="Sengamalay N."/>
            <person name="Ott S."/>
            <person name="Godinez A."/>
            <person name="Nagaraj S."/>
            <person name="Vavikolanu K."/>
            <person name="Vyas G."/>
            <person name="Nadendla S."/>
            <person name="Aluvathingal J."/>
            <person name="Geyer C."/>
            <person name="Nandy P."/>
            <person name="Hobson J."/>
            <person name="Sichtig H."/>
        </authorList>
    </citation>
    <scope>NUCLEOTIDE SEQUENCE [LARGE SCALE GENOMIC DNA]</scope>
    <source>
        <strain evidence="14">FDAARGOS_79</strain>
    </source>
</reference>